<sequence length="153" mass="17701">MKPPKHIVSVSAYIENHQGEVLLIRTQQRDTWEIPGGQVEEGEPLHEALIREVKEETGVLIKPVGITGIYQNLSIGVVAIVFYAEALTTEITMQPEEIQKARFVKLDETKIDELILYPTFRSRIRDAMKKQWIPYEAWEVNPFCLLQRLDQRT</sequence>
<dbReference type="GO" id="GO:0016787">
    <property type="term" value="F:hydrolase activity"/>
    <property type="evidence" value="ECO:0007669"/>
    <property type="project" value="UniProtKB-KW"/>
</dbReference>
<dbReference type="PROSITE" id="PS51462">
    <property type="entry name" value="NUDIX"/>
    <property type="match status" value="1"/>
</dbReference>
<evidence type="ECO:0000256" key="2">
    <source>
        <dbReference type="ARBA" id="ARBA00022801"/>
    </source>
</evidence>
<evidence type="ECO:0000313" key="5">
    <source>
        <dbReference type="EMBL" id="MFC7443428.1"/>
    </source>
</evidence>
<dbReference type="InterPro" id="IPR000086">
    <property type="entry name" value="NUDIX_hydrolase_dom"/>
</dbReference>
<keyword evidence="6" id="KW-1185">Reference proteome</keyword>
<evidence type="ECO:0000256" key="3">
    <source>
        <dbReference type="RuleBase" id="RU003476"/>
    </source>
</evidence>
<proteinExistence type="inferred from homology"/>
<comment type="similarity">
    <text evidence="3">Belongs to the Nudix hydrolase family.</text>
</comment>
<comment type="cofactor">
    <cofactor evidence="1">
        <name>Mg(2+)</name>
        <dbReference type="ChEBI" id="CHEBI:18420"/>
    </cofactor>
</comment>
<dbReference type="InterPro" id="IPR020084">
    <property type="entry name" value="NUDIX_hydrolase_CS"/>
</dbReference>
<dbReference type="PROSITE" id="PS00893">
    <property type="entry name" value="NUDIX_BOX"/>
    <property type="match status" value="1"/>
</dbReference>
<organism evidence="5 6">
    <name type="scientific">Laceyella putida</name>
    <dbReference type="NCBI Taxonomy" id="110101"/>
    <lineage>
        <taxon>Bacteria</taxon>
        <taxon>Bacillati</taxon>
        <taxon>Bacillota</taxon>
        <taxon>Bacilli</taxon>
        <taxon>Bacillales</taxon>
        <taxon>Thermoactinomycetaceae</taxon>
        <taxon>Laceyella</taxon>
    </lineage>
</organism>
<dbReference type="Pfam" id="PF00293">
    <property type="entry name" value="NUDIX"/>
    <property type="match status" value="1"/>
</dbReference>
<feature type="domain" description="Nudix hydrolase" evidence="4">
    <location>
        <begin position="5"/>
        <end position="130"/>
    </location>
</feature>
<protein>
    <submittedName>
        <fullName evidence="5">NUDIX hydrolase</fullName>
    </submittedName>
</protein>
<accession>A0ABW2RQW3</accession>
<dbReference type="PANTHER" id="PTHR43046:SF2">
    <property type="entry name" value="8-OXO-DGTP DIPHOSPHATASE-RELATED"/>
    <property type="match status" value="1"/>
</dbReference>
<dbReference type="SUPFAM" id="SSF55811">
    <property type="entry name" value="Nudix"/>
    <property type="match status" value="1"/>
</dbReference>
<comment type="caution">
    <text evidence="5">The sequence shown here is derived from an EMBL/GenBank/DDBJ whole genome shotgun (WGS) entry which is preliminary data.</text>
</comment>
<evidence type="ECO:0000259" key="4">
    <source>
        <dbReference type="PROSITE" id="PS51462"/>
    </source>
</evidence>
<dbReference type="PANTHER" id="PTHR43046">
    <property type="entry name" value="GDP-MANNOSE MANNOSYL HYDROLASE"/>
    <property type="match status" value="1"/>
</dbReference>
<dbReference type="Proteomes" id="UP001596500">
    <property type="component" value="Unassembled WGS sequence"/>
</dbReference>
<name>A0ABW2RQW3_9BACL</name>
<evidence type="ECO:0000313" key="6">
    <source>
        <dbReference type="Proteomes" id="UP001596500"/>
    </source>
</evidence>
<gene>
    <name evidence="5" type="ORF">ACFQNG_20430</name>
</gene>
<reference evidence="6" key="1">
    <citation type="journal article" date="2019" name="Int. J. Syst. Evol. Microbiol.">
        <title>The Global Catalogue of Microorganisms (GCM) 10K type strain sequencing project: providing services to taxonomists for standard genome sequencing and annotation.</title>
        <authorList>
            <consortium name="The Broad Institute Genomics Platform"/>
            <consortium name="The Broad Institute Genome Sequencing Center for Infectious Disease"/>
            <person name="Wu L."/>
            <person name="Ma J."/>
        </authorList>
    </citation>
    <scope>NUCLEOTIDE SEQUENCE [LARGE SCALE GENOMIC DNA]</scope>
    <source>
        <strain evidence="6">CGMCC 1.12942</strain>
    </source>
</reference>
<dbReference type="RefSeq" id="WP_379867760.1">
    <property type="nucleotide sequence ID" value="NZ_JBHTBW010000087.1"/>
</dbReference>
<dbReference type="InterPro" id="IPR015797">
    <property type="entry name" value="NUDIX_hydrolase-like_dom_sf"/>
</dbReference>
<evidence type="ECO:0000256" key="1">
    <source>
        <dbReference type="ARBA" id="ARBA00001946"/>
    </source>
</evidence>
<dbReference type="PRINTS" id="PR00502">
    <property type="entry name" value="NUDIXFAMILY"/>
</dbReference>
<dbReference type="Gene3D" id="3.90.79.10">
    <property type="entry name" value="Nucleoside Triphosphate Pyrophosphohydrolase"/>
    <property type="match status" value="1"/>
</dbReference>
<dbReference type="InterPro" id="IPR020476">
    <property type="entry name" value="Nudix_hydrolase"/>
</dbReference>
<keyword evidence="2 3" id="KW-0378">Hydrolase</keyword>
<dbReference type="EMBL" id="JBHTBW010000087">
    <property type="protein sequence ID" value="MFC7443428.1"/>
    <property type="molecule type" value="Genomic_DNA"/>
</dbReference>